<comment type="subcellular location">
    <subcellularLocation>
        <location evidence="1">Bacterial microcompartment</location>
    </subcellularLocation>
</comment>
<dbReference type="AlphaFoldDB" id="A0A5B8XKB9"/>
<name>A0A5B8XKB9_9DELT</name>
<dbReference type="GO" id="GO:0031469">
    <property type="term" value="C:bacterial microcompartment"/>
    <property type="evidence" value="ECO:0007669"/>
    <property type="project" value="UniProtKB-SubCell"/>
</dbReference>
<evidence type="ECO:0000313" key="4">
    <source>
        <dbReference type="Proteomes" id="UP000321595"/>
    </source>
</evidence>
<gene>
    <name evidence="3" type="ORF">FRD01_01655</name>
</gene>
<proteinExistence type="predicted"/>
<evidence type="ECO:0008006" key="5">
    <source>
        <dbReference type="Google" id="ProtNLM"/>
    </source>
</evidence>
<dbReference type="KEGG" id="bbae:FRD01_01655"/>
<dbReference type="EMBL" id="CP042467">
    <property type="protein sequence ID" value="QED25984.1"/>
    <property type="molecule type" value="Genomic_DNA"/>
</dbReference>
<dbReference type="PANTHER" id="PTHR36539:SF1">
    <property type="entry name" value="BACTERIAL MICROCOMPARTMENT SHELL VERTEX PROTEIN EUTN"/>
    <property type="match status" value="1"/>
</dbReference>
<dbReference type="PROSITE" id="PS51932">
    <property type="entry name" value="BMV"/>
    <property type="match status" value="1"/>
</dbReference>
<dbReference type="Proteomes" id="UP000321595">
    <property type="component" value="Chromosome"/>
</dbReference>
<keyword evidence="2" id="KW-1283">Bacterial microcompartment</keyword>
<dbReference type="Pfam" id="PF03319">
    <property type="entry name" value="EutN_CcmL"/>
    <property type="match status" value="1"/>
</dbReference>
<dbReference type="InterPro" id="IPR036677">
    <property type="entry name" value="EutN_CcmL_sf"/>
</dbReference>
<evidence type="ECO:0000256" key="1">
    <source>
        <dbReference type="ARBA" id="ARBA00024322"/>
    </source>
</evidence>
<dbReference type="Gene3D" id="2.40.50.220">
    <property type="entry name" value="EutN/Ccml"/>
    <property type="match status" value="1"/>
</dbReference>
<evidence type="ECO:0000256" key="2">
    <source>
        <dbReference type="ARBA" id="ARBA00024446"/>
    </source>
</evidence>
<dbReference type="SUPFAM" id="SSF159133">
    <property type="entry name" value="EutN/CcmL-like"/>
    <property type="match status" value="1"/>
</dbReference>
<accession>A0A5B8XKB9</accession>
<organism evidence="3 4">
    <name type="scientific">Microvenator marinus</name>
    <dbReference type="NCBI Taxonomy" id="2600177"/>
    <lineage>
        <taxon>Bacteria</taxon>
        <taxon>Deltaproteobacteria</taxon>
        <taxon>Bradymonadales</taxon>
        <taxon>Microvenatoraceae</taxon>
        <taxon>Microvenator</taxon>
    </lineage>
</organism>
<dbReference type="OrthoDB" id="196195at2"/>
<protein>
    <recommendedName>
        <fullName evidence="5">Ethanolamine utilization protein EutN</fullName>
    </recommendedName>
</protein>
<dbReference type="RefSeq" id="WP_146957032.1">
    <property type="nucleotide sequence ID" value="NZ_CP042467.1"/>
</dbReference>
<dbReference type="InterPro" id="IPR004992">
    <property type="entry name" value="EutN_CcmL"/>
</dbReference>
<sequence>MKLARVLEPVVSTVKHPAYEGLTLYCVAELDDKLEETGKELVVVDRVQAGPGDVVLVMQEGNGVRQLFKQERFPIRSIIVGIVDTVDK</sequence>
<evidence type="ECO:0000313" key="3">
    <source>
        <dbReference type="EMBL" id="QED25984.1"/>
    </source>
</evidence>
<keyword evidence="4" id="KW-1185">Reference proteome</keyword>
<reference evidence="3 4" key="1">
    <citation type="submission" date="2019-08" db="EMBL/GenBank/DDBJ databases">
        <authorList>
            <person name="Liang Q."/>
        </authorList>
    </citation>
    <scope>NUCLEOTIDE SEQUENCE [LARGE SCALE GENOMIC DNA]</scope>
    <source>
        <strain evidence="3 4">V1718</strain>
    </source>
</reference>
<dbReference type="PANTHER" id="PTHR36539">
    <property type="entry name" value="ETHANOLAMINE UTILIZATION PROTEIN EUTN"/>
    <property type="match status" value="1"/>
</dbReference>